<dbReference type="InterPro" id="IPR000172">
    <property type="entry name" value="GMC_OxRdtase_N"/>
</dbReference>
<protein>
    <submittedName>
        <fullName evidence="8">GMC family oxidoreductase N-terminal domain-containing protein</fullName>
    </submittedName>
</protein>
<gene>
    <name evidence="8" type="ORF">ON753_01900</name>
</gene>
<keyword evidence="9" id="KW-1185">Reference proteome</keyword>
<dbReference type="InterPro" id="IPR012132">
    <property type="entry name" value="GMC_OxRdtase"/>
</dbReference>
<keyword evidence="3 5" id="KW-0285">Flavoprotein</keyword>
<dbReference type="Pfam" id="PF05199">
    <property type="entry name" value="GMC_oxred_C"/>
    <property type="match status" value="1"/>
</dbReference>
<dbReference type="PIRSF" id="PIRSF000137">
    <property type="entry name" value="Alcohol_oxidase"/>
    <property type="match status" value="1"/>
</dbReference>
<evidence type="ECO:0000256" key="5">
    <source>
        <dbReference type="RuleBase" id="RU003968"/>
    </source>
</evidence>
<evidence type="ECO:0000256" key="3">
    <source>
        <dbReference type="ARBA" id="ARBA00022630"/>
    </source>
</evidence>
<evidence type="ECO:0000259" key="6">
    <source>
        <dbReference type="PROSITE" id="PS00623"/>
    </source>
</evidence>
<dbReference type="RefSeq" id="WP_265960860.1">
    <property type="nucleotide sequence ID" value="NZ_JAPEVI010000001.1"/>
</dbReference>
<dbReference type="PROSITE" id="PS00624">
    <property type="entry name" value="GMC_OXRED_2"/>
    <property type="match status" value="1"/>
</dbReference>
<evidence type="ECO:0000256" key="2">
    <source>
        <dbReference type="ARBA" id="ARBA00010790"/>
    </source>
</evidence>
<dbReference type="Pfam" id="PF00732">
    <property type="entry name" value="GMC_oxred_N"/>
    <property type="match status" value="1"/>
</dbReference>
<dbReference type="InterPro" id="IPR007867">
    <property type="entry name" value="GMC_OxRtase_C"/>
</dbReference>
<reference evidence="8 9" key="1">
    <citation type="journal article" date="2016" name="Int. J. Syst. Evol. Microbiol.">
        <title>Labrenzia salina sp. nov., isolated from the rhizosphere of the halophyte Arthrocnemum macrostachyum.</title>
        <authorList>
            <person name="Camacho M."/>
            <person name="Redondo-Gomez S."/>
            <person name="Rodriguez-Llorente I."/>
            <person name="Rohde M."/>
            <person name="Sproer C."/>
            <person name="Schumann P."/>
            <person name="Klenk H.P."/>
            <person name="Montero-Calasanz M.D.C."/>
        </authorList>
    </citation>
    <scope>NUCLEOTIDE SEQUENCE [LARGE SCALE GENOMIC DNA]</scope>
    <source>
        <strain evidence="8 9">DSM 29163</strain>
    </source>
</reference>
<proteinExistence type="inferred from homology"/>
<dbReference type="EMBL" id="JAPEVI010000001">
    <property type="protein sequence ID" value="MCX2721164.1"/>
    <property type="molecule type" value="Genomic_DNA"/>
</dbReference>
<evidence type="ECO:0000256" key="4">
    <source>
        <dbReference type="ARBA" id="ARBA00022827"/>
    </source>
</evidence>
<dbReference type="SUPFAM" id="SSF51905">
    <property type="entry name" value="FAD/NAD(P)-binding domain"/>
    <property type="match status" value="1"/>
</dbReference>
<dbReference type="Gene3D" id="3.50.50.60">
    <property type="entry name" value="FAD/NAD(P)-binding domain"/>
    <property type="match status" value="1"/>
</dbReference>
<dbReference type="Gene3D" id="3.30.410.40">
    <property type="match status" value="1"/>
</dbReference>
<evidence type="ECO:0000259" key="7">
    <source>
        <dbReference type="PROSITE" id="PS00624"/>
    </source>
</evidence>
<dbReference type="PROSITE" id="PS00623">
    <property type="entry name" value="GMC_OXRED_1"/>
    <property type="match status" value="1"/>
</dbReference>
<accession>A0ABT3QW56</accession>
<keyword evidence="4 5" id="KW-0274">FAD</keyword>
<dbReference type="PANTHER" id="PTHR11552:SF147">
    <property type="entry name" value="CHOLINE DEHYDROGENASE, MITOCHONDRIAL"/>
    <property type="match status" value="1"/>
</dbReference>
<dbReference type="PANTHER" id="PTHR11552">
    <property type="entry name" value="GLUCOSE-METHANOL-CHOLINE GMC OXIDOREDUCTASE"/>
    <property type="match status" value="1"/>
</dbReference>
<feature type="domain" description="Glucose-methanol-choline oxidoreductase N-terminal" evidence="6">
    <location>
        <begin position="84"/>
        <end position="107"/>
    </location>
</feature>
<evidence type="ECO:0000313" key="8">
    <source>
        <dbReference type="EMBL" id="MCX2721164.1"/>
    </source>
</evidence>
<evidence type="ECO:0000256" key="1">
    <source>
        <dbReference type="ARBA" id="ARBA00001974"/>
    </source>
</evidence>
<feature type="domain" description="Glucose-methanol-choline oxidoreductase N-terminal" evidence="7">
    <location>
        <begin position="257"/>
        <end position="271"/>
    </location>
</feature>
<organism evidence="8 9">
    <name type="scientific">Roseibium salinum</name>
    <dbReference type="NCBI Taxonomy" id="1604349"/>
    <lineage>
        <taxon>Bacteria</taxon>
        <taxon>Pseudomonadati</taxon>
        <taxon>Pseudomonadota</taxon>
        <taxon>Alphaproteobacteria</taxon>
        <taxon>Hyphomicrobiales</taxon>
        <taxon>Stappiaceae</taxon>
        <taxon>Roseibium</taxon>
    </lineage>
</organism>
<dbReference type="InterPro" id="IPR036188">
    <property type="entry name" value="FAD/NAD-bd_sf"/>
</dbReference>
<comment type="similarity">
    <text evidence="2 5">Belongs to the GMC oxidoreductase family.</text>
</comment>
<comment type="caution">
    <text evidence="8">The sequence shown here is derived from an EMBL/GenBank/DDBJ whole genome shotgun (WGS) entry which is preliminary data.</text>
</comment>
<evidence type="ECO:0000313" key="9">
    <source>
        <dbReference type="Proteomes" id="UP001300261"/>
    </source>
</evidence>
<dbReference type="Proteomes" id="UP001300261">
    <property type="component" value="Unassembled WGS sequence"/>
</dbReference>
<sequence>MITPRVFDYLIIGAGSAGSVVAGRLSEQYPGTICVLEAGPSDRHPSIHVPAAVVYALGNPKINWMYPTLPHWGTAGRELIQSRGKTLGGSGSINGHVYTRGHRSDFDNWAAMGNPGWSYADVLPYFRRNETCIGIGSELYRGREGPFTITAMDEPDPLAEAFMDAAETLGIPRNADYNGEEQDGISYVQRSIHRGRRVSPARAFLYPAMRRGNTEVLTGALVTRLLFEGRRAVGAVFIRDGVEHTIRARKEVILSAGAIATPQLLQISGIGSPDLLAKLGVPAVHALPGVGENLSDHYAARIVLKIRGATSVNQRTRGLPLVAELLRYAAFRRGALTLSPTLVYCFWKSQSWQPFGDIQVSFTPASYPSGIWSGLDRFPGATMACWQQRPKSRGHVRALSPDVRVKPEFFPNYLGEEDDRRSIVCAMRLARRIARQPAFARFVEEEHWPGPAVDDDAALLDHARETGNTTYHPIGTCRMGPGDHPSSVVDPQLRVHGIDALRVADCSVIPEMLAANTNAAALLIGEKAADFVLGRPPLAPADLWRAD</sequence>
<comment type="cofactor">
    <cofactor evidence="1">
        <name>FAD</name>
        <dbReference type="ChEBI" id="CHEBI:57692"/>
    </cofactor>
</comment>
<dbReference type="SUPFAM" id="SSF54373">
    <property type="entry name" value="FAD-linked reductases, C-terminal domain"/>
    <property type="match status" value="1"/>
</dbReference>
<name>A0ABT3QW56_9HYPH</name>